<protein>
    <submittedName>
        <fullName evidence="1">Uncharacterized protein</fullName>
    </submittedName>
</protein>
<comment type="caution">
    <text evidence="1">The sequence shown here is derived from an EMBL/GenBank/DDBJ whole genome shotgun (WGS) entry which is preliminary data.</text>
</comment>
<reference evidence="1 2" key="1">
    <citation type="journal article" date="2014" name="Agronomy (Basel)">
        <title>A Draft Genome Sequence for Ensete ventricosum, the Drought-Tolerant Tree Against Hunger.</title>
        <authorList>
            <person name="Harrison J."/>
            <person name="Moore K.A."/>
            <person name="Paszkiewicz K."/>
            <person name="Jones T."/>
            <person name="Grant M."/>
            <person name="Ambacheew D."/>
            <person name="Muzemil S."/>
            <person name="Studholme D.J."/>
        </authorList>
    </citation>
    <scope>NUCLEOTIDE SEQUENCE [LARGE SCALE GENOMIC DNA]</scope>
</reference>
<dbReference type="EMBL" id="AMZH03015951">
    <property type="protein sequence ID" value="RRT45262.1"/>
    <property type="molecule type" value="Genomic_DNA"/>
</dbReference>
<gene>
    <name evidence="1" type="ORF">B296_00040923</name>
</gene>
<organism evidence="1 2">
    <name type="scientific">Ensete ventricosum</name>
    <name type="common">Abyssinian banana</name>
    <name type="synonym">Musa ensete</name>
    <dbReference type="NCBI Taxonomy" id="4639"/>
    <lineage>
        <taxon>Eukaryota</taxon>
        <taxon>Viridiplantae</taxon>
        <taxon>Streptophyta</taxon>
        <taxon>Embryophyta</taxon>
        <taxon>Tracheophyta</taxon>
        <taxon>Spermatophyta</taxon>
        <taxon>Magnoliopsida</taxon>
        <taxon>Liliopsida</taxon>
        <taxon>Zingiberales</taxon>
        <taxon>Musaceae</taxon>
        <taxon>Ensete</taxon>
    </lineage>
</organism>
<name>A0A426Y0M8_ENSVE</name>
<sequence>MPTLQPRHNDDNKTIIRRFISSSFLSYKLSYYSILTHHGVWFCGGAKGSKRSTPRTGRRSSRTRPFTAVHYATYEAVKKVPYEIDSTEERLQGEAVGPPDGRWCGRRPGKRGDRAAGCGPDMAAMTDRFNGPSIGNVMKKMTMMRGLKTRVIFLVHHHCRISSNKQRHLPYAICSRRRLLHQLASAIPTAASVALFSLPRVPVQATAHRLSVLYREGTTSSFSLSKDSKSMTTALLLLPFRSTDRPSRSNISSVEFNHCQTFTAIDNTAVSLISGQDLRTSQELDFAGA</sequence>
<accession>A0A426Y0M8</accession>
<dbReference type="Proteomes" id="UP000287651">
    <property type="component" value="Unassembled WGS sequence"/>
</dbReference>
<dbReference type="AlphaFoldDB" id="A0A426Y0M8"/>
<evidence type="ECO:0000313" key="2">
    <source>
        <dbReference type="Proteomes" id="UP000287651"/>
    </source>
</evidence>
<proteinExistence type="predicted"/>
<evidence type="ECO:0000313" key="1">
    <source>
        <dbReference type="EMBL" id="RRT45262.1"/>
    </source>
</evidence>